<dbReference type="OMA" id="IDEDINW"/>
<dbReference type="GO" id="GO:0060320">
    <property type="term" value="P:rejection of self pollen"/>
    <property type="evidence" value="ECO:0007669"/>
    <property type="project" value="UniProtKB-KW"/>
</dbReference>
<evidence type="ECO:0000313" key="7">
    <source>
        <dbReference type="EMBL" id="PHT81244.1"/>
    </source>
</evidence>
<evidence type="ECO:0000256" key="2">
    <source>
        <dbReference type="ARBA" id="ARBA00005581"/>
    </source>
</evidence>
<comment type="similarity">
    <text evidence="2 6">Belongs to the plant self-incompatibility (S1) protein family.</text>
</comment>
<comment type="caution">
    <text evidence="7">The sequence shown here is derived from an EMBL/GenBank/DDBJ whole genome shotgun (WGS) entry which is preliminary data.</text>
</comment>
<gene>
    <name evidence="7" type="ORF">T459_14259</name>
</gene>
<evidence type="ECO:0000313" key="8">
    <source>
        <dbReference type="Proteomes" id="UP000222542"/>
    </source>
</evidence>
<keyword evidence="5 6" id="KW-0732">Signal</keyword>
<evidence type="ECO:0000256" key="4">
    <source>
        <dbReference type="ARBA" id="ARBA00022525"/>
    </source>
</evidence>
<evidence type="ECO:0000256" key="3">
    <source>
        <dbReference type="ARBA" id="ARBA00022471"/>
    </source>
</evidence>
<dbReference type="PANTHER" id="PTHR31232">
    <property type="match status" value="1"/>
</dbReference>
<keyword evidence="8" id="KW-1185">Reference proteome</keyword>
<organism evidence="7 8">
    <name type="scientific">Capsicum annuum</name>
    <name type="common">Capsicum pepper</name>
    <dbReference type="NCBI Taxonomy" id="4072"/>
    <lineage>
        <taxon>Eukaryota</taxon>
        <taxon>Viridiplantae</taxon>
        <taxon>Streptophyta</taxon>
        <taxon>Embryophyta</taxon>
        <taxon>Tracheophyta</taxon>
        <taxon>Spermatophyta</taxon>
        <taxon>Magnoliopsida</taxon>
        <taxon>eudicotyledons</taxon>
        <taxon>Gunneridae</taxon>
        <taxon>Pentapetalae</taxon>
        <taxon>asterids</taxon>
        <taxon>lamiids</taxon>
        <taxon>Solanales</taxon>
        <taxon>Solanaceae</taxon>
        <taxon>Solanoideae</taxon>
        <taxon>Capsiceae</taxon>
        <taxon>Capsicum</taxon>
    </lineage>
</organism>
<evidence type="ECO:0000256" key="5">
    <source>
        <dbReference type="ARBA" id="ARBA00022729"/>
    </source>
</evidence>
<name>A0A2G2ZH32_CAPAN</name>
<feature type="signal peptide" evidence="6">
    <location>
        <begin position="1"/>
        <end position="20"/>
    </location>
</feature>
<dbReference type="Gramene" id="PHT81244">
    <property type="protein sequence ID" value="PHT81244"/>
    <property type="gene ID" value="T459_14259"/>
</dbReference>
<dbReference type="GO" id="GO:0005576">
    <property type="term" value="C:extracellular region"/>
    <property type="evidence" value="ECO:0007669"/>
    <property type="project" value="UniProtKB-SubCell"/>
</dbReference>
<proteinExistence type="inferred from homology"/>
<reference evidence="7 8" key="1">
    <citation type="journal article" date="2014" name="Nat. Genet.">
        <title>Genome sequence of the hot pepper provides insights into the evolution of pungency in Capsicum species.</title>
        <authorList>
            <person name="Kim S."/>
            <person name="Park M."/>
            <person name="Yeom S.I."/>
            <person name="Kim Y.M."/>
            <person name="Lee J.M."/>
            <person name="Lee H.A."/>
            <person name="Seo E."/>
            <person name="Choi J."/>
            <person name="Cheong K."/>
            <person name="Kim K.T."/>
            <person name="Jung K."/>
            <person name="Lee G.W."/>
            <person name="Oh S.K."/>
            <person name="Bae C."/>
            <person name="Kim S.B."/>
            <person name="Lee H.Y."/>
            <person name="Kim S.Y."/>
            <person name="Kim M.S."/>
            <person name="Kang B.C."/>
            <person name="Jo Y.D."/>
            <person name="Yang H.B."/>
            <person name="Jeong H.J."/>
            <person name="Kang W.H."/>
            <person name="Kwon J.K."/>
            <person name="Shin C."/>
            <person name="Lim J.Y."/>
            <person name="Park J.H."/>
            <person name="Huh J.H."/>
            <person name="Kim J.S."/>
            <person name="Kim B.D."/>
            <person name="Cohen O."/>
            <person name="Paran I."/>
            <person name="Suh M.C."/>
            <person name="Lee S.B."/>
            <person name="Kim Y.K."/>
            <person name="Shin Y."/>
            <person name="Noh S.J."/>
            <person name="Park J."/>
            <person name="Seo Y.S."/>
            <person name="Kwon S.Y."/>
            <person name="Kim H.A."/>
            <person name="Park J.M."/>
            <person name="Kim H.J."/>
            <person name="Choi S.B."/>
            <person name="Bosland P.W."/>
            <person name="Reeves G."/>
            <person name="Jo S.H."/>
            <person name="Lee B.W."/>
            <person name="Cho H.T."/>
            <person name="Choi H.S."/>
            <person name="Lee M.S."/>
            <person name="Yu Y."/>
            <person name="Do Choi Y."/>
            <person name="Park B.S."/>
            <person name="van Deynze A."/>
            <person name="Ashrafi H."/>
            <person name="Hill T."/>
            <person name="Kim W.T."/>
            <person name="Pai H.S."/>
            <person name="Ahn H.K."/>
            <person name="Yeam I."/>
            <person name="Giovannoni J.J."/>
            <person name="Rose J.K."/>
            <person name="Sorensen I."/>
            <person name="Lee S.J."/>
            <person name="Kim R.W."/>
            <person name="Choi I.Y."/>
            <person name="Choi B.S."/>
            <person name="Lim J.S."/>
            <person name="Lee Y.H."/>
            <person name="Choi D."/>
        </authorList>
    </citation>
    <scope>NUCLEOTIDE SEQUENCE [LARGE SCALE GENOMIC DNA]</scope>
    <source>
        <strain evidence="8">cv. CM334</strain>
    </source>
</reference>
<reference evidence="7 8" key="2">
    <citation type="journal article" date="2017" name="Genome Biol.">
        <title>New reference genome sequences of hot pepper reveal the massive evolution of plant disease-resistance genes by retroduplication.</title>
        <authorList>
            <person name="Kim S."/>
            <person name="Park J."/>
            <person name="Yeom S.I."/>
            <person name="Kim Y.M."/>
            <person name="Seo E."/>
            <person name="Kim K.T."/>
            <person name="Kim M.S."/>
            <person name="Lee J.M."/>
            <person name="Cheong K."/>
            <person name="Shin H.S."/>
            <person name="Kim S.B."/>
            <person name="Han K."/>
            <person name="Lee J."/>
            <person name="Park M."/>
            <person name="Lee H.A."/>
            <person name="Lee H.Y."/>
            <person name="Lee Y."/>
            <person name="Oh S."/>
            <person name="Lee J.H."/>
            <person name="Choi E."/>
            <person name="Choi E."/>
            <person name="Lee S.E."/>
            <person name="Jeon J."/>
            <person name="Kim H."/>
            <person name="Choi G."/>
            <person name="Song H."/>
            <person name="Lee J."/>
            <person name="Lee S.C."/>
            <person name="Kwon J.K."/>
            <person name="Lee H.Y."/>
            <person name="Koo N."/>
            <person name="Hong Y."/>
            <person name="Kim R.W."/>
            <person name="Kang W.H."/>
            <person name="Huh J.H."/>
            <person name="Kang B.C."/>
            <person name="Yang T.J."/>
            <person name="Lee Y.H."/>
            <person name="Bennetzen J.L."/>
            <person name="Choi D."/>
        </authorList>
    </citation>
    <scope>NUCLEOTIDE SEQUENCE [LARGE SCALE GENOMIC DNA]</scope>
    <source>
        <strain evidence="8">cv. CM334</strain>
    </source>
</reference>
<evidence type="ECO:0000256" key="1">
    <source>
        <dbReference type="ARBA" id="ARBA00004613"/>
    </source>
</evidence>
<dbReference type="EMBL" id="AYRZ02000005">
    <property type="protein sequence ID" value="PHT81244.1"/>
    <property type="molecule type" value="Genomic_DNA"/>
</dbReference>
<accession>A0A2G2ZH32</accession>
<sequence>MDLSLIYIFFLVLSISSVESCILQNEMQIHIINRLPPNSPQLKLHCASKGNDLGERLPAIDEDINWSVCEGFFFNEVYFCKFWWGTKEKGLQVYNDPFYCVEDSDDYNHVDNCKWEVRKDGFYLQQTNHTDGSYYMYHYLDWS</sequence>
<dbReference type="InterPro" id="IPR010264">
    <property type="entry name" value="Self-incomp_S1"/>
</dbReference>
<keyword evidence="3 6" id="KW-0713">Self-incompatibility</keyword>
<protein>
    <recommendedName>
        <fullName evidence="6">S-protein homolog</fullName>
    </recommendedName>
</protein>
<evidence type="ECO:0000256" key="6">
    <source>
        <dbReference type="RuleBase" id="RU367044"/>
    </source>
</evidence>
<dbReference type="AlphaFoldDB" id="A0A2G2ZH32"/>
<dbReference type="Proteomes" id="UP000222542">
    <property type="component" value="Unassembled WGS sequence"/>
</dbReference>
<dbReference type="Pfam" id="PF05938">
    <property type="entry name" value="Self-incomp_S1"/>
    <property type="match status" value="1"/>
</dbReference>
<feature type="chain" id="PRO_5025091954" description="S-protein homolog" evidence="6">
    <location>
        <begin position="21"/>
        <end position="143"/>
    </location>
</feature>
<keyword evidence="4 6" id="KW-0964">Secreted</keyword>
<comment type="subcellular location">
    <subcellularLocation>
        <location evidence="1 6">Secreted</location>
    </subcellularLocation>
</comment>
<dbReference type="PANTHER" id="PTHR31232:SF165">
    <property type="entry name" value="S-PROTEIN HOMOLOG"/>
    <property type="match status" value="1"/>
</dbReference>